<evidence type="ECO:0000313" key="6">
    <source>
        <dbReference type="Proteomes" id="UP001157938"/>
    </source>
</evidence>
<protein>
    <recommendedName>
        <fullName evidence="4">Rubisco LSMT substrate-binding domain-containing protein</fullName>
    </recommendedName>
</protein>
<keyword evidence="6" id="KW-1185">Reference proteome</keyword>
<dbReference type="InterPro" id="IPR015353">
    <property type="entry name" value="Rubisco_LSMT_subst-bd"/>
</dbReference>
<evidence type="ECO:0000256" key="3">
    <source>
        <dbReference type="ARBA" id="ARBA00022691"/>
    </source>
</evidence>
<keyword evidence="1" id="KW-0489">Methyltransferase</keyword>
<dbReference type="SUPFAM" id="SSF82199">
    <property type="entry name" value="SET domain"/>
    <property type="match status" value="1"/>
</dbReference>
<sequence length="281" mass="32086">MIVCSRNFGLTIDGVKTAALVPFADMLNHYRPRETSWTFDQSIDAFTITSLGTIGAGAQVYDSYGKKCNHRFLLNYGFAVEDNTEEDGRNPNEVLIDFQLQPGDGQLFYDKRAYLHESGIFTMDARLSCSHSDTNTREGFSFARLIVATEEEFSSMKMKSPAHSSPPISFDNEIRALQYLRNLMTHQLSLYDTTIEEDNELLASKKYPLFSNRIQALFFIRGEKQVCRYFQKLADKVIPLFSLPLTECREELQRSFDGDGDADRYAQDVIAYLVTQVYNES</sequence>
<dbReference type="EMBL" id="CAKLBC010000578">
    <property type="protein sequence ID" value="CAH0487040.1"/>
    <property type="molecule type" value="Genomic_DNA"/>
</dbReference>
<keyword evidence="2" id="KW-0808">Transferase</keyword>
<dbReference type="InterPro" id="IPR050600">
    <property type="entry name" value="SETD3_SETD6_MTase"/>
</dbReference>
<keyword evidence="3" id="KW-0949">S-adenosyl-L-methionine</keyword>
<gene>
    <name evidence="5" type="ORF">PFR001_LOCUS2626</name>
</gene>
<evidence type="ECO:0000256" key="1">
    <source>
        <dbReference type="ARBA" id="ARBA00022603"/>
    </source>
</evidence>
<dbReference type="PANTHER" id="PTHR13271">
    <property type="entry name" value="UNCHARACTERIZED PUTATIVE METHYLTRANSFERASE"/>
    <property type="match status" value="1"/>
</dbReference>
<comment type="caution">
    <text evidence="5">The sequence shown here is derived from an EMBL/GenBank/DDBJ whole genome shotgun (WGS) entry which is preliminary data.</text>
</comment>
<dbReference type="Gene3D" id="3.90.1420.10">
    <property type="entry name" value="Rubisco LSMT, substrate-binding domain"/>
    <property type="match status" value="1"/>
</dbReference>
<dbReference type="Gene3D" id="3.90.1410.10">
    <property type="entry name" value="set domain protein methyltransferase, domain 1"/>
    <property type="match status" value="1"/>
</dbReference>
<feature type="domain" description="Rubisco LSMT substrate-binding" evidence="4">
    <location>
        <begin position="106"/>
        <end position="226"/>
    </location>
</feature>
<dbReference type="CDD" id="cd10527">
    <property type="entry name" value="SET_LSMT"/>
    <property type="match status" value="1"/>
</dbReference>
<organism evidence="5 6">
    <name type="scientific">Peronospora farinosa</name>
    <dbReference type="NCBI Taxonomy" id="134698"/>
    <lineage>
        <taxon>Eukaryota</taxon>
        <taxon>Sar</taxon>
        <taxon>Stramenopiles</taxon>
        <taxon>Oomycota</taxon>
        <taxon>Peronosporomycetes</taxon>
        <taxon>Peronosporales</taxon>
        <taxon>Peronosporaceae</taxon>
        <taxon>Peronospora</taxon>
    </lineage>
</organism>
<dbReference type="Proteomes" id="UP001157938">
    <property type="component" value="Unassembled WGS sequence"/>
</dbReference>
<evidence type="ECO:0000259" key="4">
    <source>
        <dbReference type="Pfam" id="PF09273"/>
    </source>
</evidence>
<dbReference type="PANTHER" id="PTHR13271:SF137">
    <property type="entry name" value="SET DOMAIN-CONTAINING PROTEIN"/>
    <property type="match status" value="1"/>
</dbReference>
<evidence type="ECO:0000256" key="2">
    <source>
        <dbReference type="ARBA" id="ARBA00022679"/>
    </source>
</evidence>
<dbReference type="InterPro" id="IPR036464">
    <property type="entry name" value="Rubisco_LSMT_subst-bd_sf"/>
</dbReference>
<name>A0ABN8BYW6_9STRA</name>
<reference evidence="5 6" key="1">
    <citation type="submission" date="2021-11" db="EMBL/GenBank/DDBJ databases">
        <authorList>
            <person name="Islam A."/>
            <person name="Islam S."/>
            <person name="Flora M.S."/>
            <person name="Rahman M."/>
            <person name="Ziaur R.M."/>
            <person name="Epstein J.H."/>
            <person name="Hassan M."/>
            <person name="Klassen M."/>
            <person name="Woodard K."/>
            <person name="Webb A."/>
            <person name="Webby R.J."/>
            <person name="El Zowalaty M.E."/>
        </authorList>
    </citation>
    <scope>NUCLEOTIDE SEQUENCE [LARGE SCALE GENOMIC DNA]</scope>
    <source>
        <strain evidence="5">Pf1</strain>
    </source>
</reference>
<proteinExistence type="predicted"/>
<accession>A0ABN8BYW6</accession>
<dbReference type="Pfam" id="PF09273">
    <property type="entry name" value="Rubis-subs-bind"/>
    <property type="match status" value="1"/>
</dbReference>
<dbReference type="SUPFAM" id="SSF81822">
    <property type="entry name" value="RuBisCo LSMT C-terminal, substrate-binding domain"/>
    <property type="match status" value="1"/>
</dbReference>
<dbReference type="InterPro" id="IPR046341">
    <property type="entry name" value="SET_dom_sf"/>
</dbReference>
<evidence type="ECO:0000313" key="5">
    <source>
        <dbReference type="EMBL" id="CAH0487040.1"/>
    </source>
</evidence>